<protein>
    <submittedName>
        <fullName evidence="2">Uncharacterized protein</fullName>
    </submittedName>
</protein>
<evidence type="ECO:0000256" key="1">
    <source>
        <dbReference type="SAM" id="MobiDB-lite"/>
    </source>
</evidence>
<proteinExistence type="predicted"/>
<accession>A0A6A6E0W3</accession>
<organism evidence="2 3">
    <name type="scientific">Zopfia rhizophila CBS 207.26</name>
    <dbReference type="NCBI Taxonomy" id="1314779"/>
    <lineage>
        <taxon>Eukaryota</taxon>
        <taxon>Fungi</taxon>
        <taxon>Dikarya</taxon>
        <taxon>Ascomycota</taxon>
        <taxon>Pezizomycotina</taxon>
        <taxon>Dothideomycetes</taxon>
        <taxon>Dothideomycetes incertae sedis</taxon>
        <taxon>Zopfiaceae</taxon>
        <taxon>Zopfia</taxon>
    </lineage>
</organism>
<keyword evidence="3" id="KW-1185">Reference proteome</keyword>
<sequence>MPIDEHEPGGEDRTLILPGKPNYCTLAYLPTPHRDHNASSNSSPSRRIYGPDQYRVGSRNARRRGQKLHRSWPRVEEGFLPLLSSKSACASLRATCRFFFKHVGKRSMPGSMSNALNQELMTEVGNCCKLAECVEVYLVEENKEFMKVEFAGRVLRLLARQYIRWLQRFEKLFE</sequence>
<dbReference type="EMBL" id="ML994639">
    <property type="protein sequence ID" value="KAF2184118.1"/>
    <property type="molecule type" value="Genomic_DNA"/>
</dbReference>
<name>A0A6A6E0W3_9PEZI</name>
<evidence type="ECO:0000313" key="3">
    <source>
        <dbReference type="Proteomes" id="UP000800200"/>
    </source>
</evidence>
<evidence type="ECO:0000313" key="2">
    <source>
        <dbReference type="EMBL" id="KAF2184118.1"/>
    </source>
</evidence>
<dbReference type="Proteomes" id="UP000800200">
    <property type="component" value="Unassembled WGS sequence"/>
</dbReference>
<gene>
    <name evidence="2" type="ORF">K469DRAFT_710031</name>
</gene>
<reference evidence="2" key="1">
    <citation type="journal article" date="2020" name="Stud. Mycol.">
        <title>101 Dothideomycetes genomes: a test case for predicting lifestyles and emergence of pathogens.</title>
        <authorList>
            <person name="Haridas S."/>
            <person name="Albert R."/>
            <person name="Binder M."/>
            <person name="Bloem J."/>
            <person name="Labutti K."/>
            <person name="Salamov A."/>
            <person name="Andreopoulos B."/>
            <person name="Baker S."/>
            <person name="Barry K."/>
            <person name="Bills G."/>
            <person name="Bluhm B."/>
            <person name="Cannon C."/>
            <person name="Castanera R."/>
            <person name="Culley D."/>
            <person name="Daum C."/>
            <person name="Ezra D."/>
            <person name="Gonzalez J."/>
            <person name="Henrissat B."/>
            <person name="Kuo A."/>
            <person name="Liang C."/>
            <person name="Lipzen A."/>
            <person name="Lutzoni F."/>
            <person name="Magnuson J."/>
            <person name="Mondo S."/>
            <person name="Nolan M."/>
            <person name="Ohm R."/>
            <person name="Pangilinan J."/>
            <person name="Park H.-J."/>
            <person name="Ramirez L."/>
            <person name="Alfaro M."/>
            <person name="Sun H."/>
            <person name="Tritt A."/>
            <person name="Yoshinaga Y."/>
            <person name="Zwiers L.-H."/>
            <person name="Turgeon B."/>
            <person name="Goodwin S."/>
            <person name="Spatafora J."/>
            <person name="Crous P."/>
            <person name="Grigoriev I."/>
        </authorList>
    </citation>
    <scope>NUCLEOTIDE SEQUENCE</scope>
    <source>
        <strain evidence="2">CBS 207.26</strain>
    </source>
</reference>
<feature type="region of interest" description="Disordered" evidence="1">
    <location>
        <begin position="29"/>
        <end position="67"/>
    </location>
</feature>
<dbReference type="AlphaFoldDB" id="A0A6A6E0W3"/>